<organism evidence="2 3">
    <name type="scientific">Parasulfuritortus cantonensis</name>
    <dbReference type="NCBI Taxonomy" id="2528202"/>
    <lineage>
        <taxon>Bacteria</taxon>
        <taxon>Pseudomonadati</taxon>
        <taxon>Pseudomonadota</taxon>
        <taxon>Betaproteobacteria</taxon>
        <taxon>Nitrosomonadales</taxon>
        <taxon>Thiobacillaceae</taxon>
        <taxon>Parasulfuritortus</taxon>
    </lineage>
</organism>
<dbReference type="OrthoDB" id="9765721at2"/>
<evidence type="ECO:0000313" key="3">
    <source>
        <dbReference type="Proteomes" id="UP000295443"/>
    </source>
</evidence>
<accession>A0A4R1BL01</accession>
<feature type="transmembrane region" description="Helical" evidence="1">
    <location>
        <begin position="223"/>
        <end position="247"/>
    </location>
</feature>
<feature type="transmembrane region" description="Helical" evidence="1">
    <location>
        <begin position="50"/>
        <end position="71"/>
    </location>
</feature>
<dbReference type="Proteomes" id="UP000295443">
    <property type="component" value="Unassembled WGS sequence"/>
</dbReference>
<dbReference type="EMBL" id="SJZB01000013">
    <property type="protein sequence ID" value="TCJ18019.1"/>
    <property type="molecule type" value="Genomic_DNA"/>
</dbReference>
<keyword evidence="1" id="KW-1133">Transmembrane helix</keyword>
<name>A0A4R1BL01_9PROT</name>
<feature type="transmembrane region" description="Helical" evidence="1">
    <location>
        <begin position="122"/>
        <end position="139"/>
    </location>
</feature>
<proteinExistence type="predicted"/>
<dbReference type="RefSeq" id="WP_131444938.1">
    <property type="nucleotide sequence ID" value="NZ_SJZB01000013.1"/>
</dbReference>
<keyword evidence="1" id="KW-0472">Membrane</keyword>
<keyword evidence="1" id="KW-0812">Transmembrane</keyword>
<feature type="transmembrane region" description="Helical" evidence="1">
    <location>
        <begin position="259"/>
        <end position="284"/>
    </location>
</feature>
<protein>
    <submittedName>
        <fullName evidence="2">DUF898 domain-containing protein</fullName>
    </submittedName>
</protein>
<comment type="caution">
    <text evidence="2">The sequence shown here is derived from an EMBL/GenBank/DDBJ whole genome shotgun (WGS) entry which is preliminary data.</text>
</comment>
<reference evidence="2 3" key="1">
    <citation type="submission" date="2019-03" db="EMBL/GenBank/DDBJ databases">
        <title>Genome sequence of Thiobacillaceae bacterium LSR1, a sulfur-oxidizing bacterium isolated from freshwater sediment.</title>
        <authorList>
            <person name="Li S."/>
        </authorList>
    </citation>
    <scope>NUCLEOTIDE SEQUENCE [LARGE SCALE GENOMIC DNA]</scope>
    <source>
        <strain evidence="2 3">LSR1</strain>
    </source>
</reference>
<dbReference type="AlphaFoldDB" id="A0A4R1BL01"/>
<feature type="transmembrane region" description="Helical" evidence="1">
    <location>
        <begin position="159"/>
        <end position="181"/>
    </location>
</feature>
<feature type="transmembrane region" description="Helical" evidence="1">
    <location>
        <begin position="312"/>
        <end position="333"/>
    </location>
</feature>
<evidence type="ECO:0000256" key="1">
    <source>
        <dbReference type="SAM" id="Phobius"/>
    </source>
</evidence>
<sequence>MDTCIPHACARPQTPAERNPTKTDRDLIDMDNQAPQTHSFTFTGQGGEYFRIWIVNVALTIVTLGIYSAWAKVRRLQYFYRNTSLAGSGFDYHGDPLAILKGRLIGVGLFVAYNVAARTDPLIGLGALILLLAVLPWLLQRSLCFKLANSSYRGLRFRFAGTTGGAYGVFLAWPILGYMTLGLLFPFVHQRIKAWQHGNSRYGTTPFSFTAGVGGFYAIYGKLILMLAVAIGLAIAAASGLGLFALLDNPYLSREQRAGLIGMLALGFLAAYLLAMLFVGPWFAARMQNLVWNGTALGPHGLRSDVRARDLLAIYLTNFLAILLTVGLFKPFADIRLARYRLEHMALAAQTDLDEFVAGQASAVAATGEETAEVFDVDISF</sequence>
<dbReference type="Pfam" id="PF05987">
    <property type="entry name" value="DUF898"/>
    <property type="match status" value="1"/>
</dbReference>
<keyword evidence="3" id="KW-1185">Reference proteome</keyword>
<evidence type="ECO:0000313" key="2">
    <source>
        <dbReference type="EMBL" id="TCJ18019.1"/>
    </source>
</evidence>
<gene>
    <name evidence="2" type="ORF">EZJ19_03695</name>
</gene>
<dbReference type="InterPro" id="IPR010295">
    <property type="entry name" value="DUF898"/>
</dbReference>